<dbReference type="SMART" id="SM00382">
    <property type="entry name" value="AAA"/>
    <property type="match status" value="1"/>
</dbReference>
<protein>
    <submittedName>
        <fullName evidence="6">ABC-2 type transport system ATP-binding protein</fullName>
    </submittedName>
</protein>
<dbReference type="RefSeq" id="WP_091799380.1">
    <property type="nucleotide sequence ID" value="NZ_CP016353.1"/>
</dbReference>
<accession>A0A1G6LPQ7</accession>
<comment type="subcellular location">
    <subcellularLocation>
        <location evidence="1">Cell membrane</location>
        <topology evidence="1">Peripheral membrane protein</topology>
    </subcellularLocation>
</comment>
<reference evidence="6 7" key="1">
    <citation type="submission" date="2016-10" db="EMBL/GenBank/DDBJ databases">
        <authorList>
            <person name="de Groot N.N."/>
        </authorList>
    </citation>
    <scope>NUCLEOTIDE SEQUENCE [LARGE SCALE GENOMIC DNA]</scope>
    <source>
        <strain evidence="6 7">CGMCC 4.5506</strain>
    </source>
</reference>
<dbReference type="EMBL" id="FMZE01000002">
    <property type="protein sequence ID" value="SDC44676.1"/>
    <property type="molecule type" value="Genomic_DNA"/>
</dbReference>
<dbReference type="Proteomes" id="UP000199494">
    <property type="component" value="Unassembled WGS sequence"/>
</dbReference>
<keyword evidence="3" id="KW-0547">Nucleotide-binding</keyword>
<evidence type="ECO:0000256" key="3">
    <source>
        <dbReference type="ARBA" id="ARBA00022741"/>
    </source>
</evidence>
<dbReference type="SUPFAM" id="SSF52540">
    <property type="entry name" value="P-loop containing nucleoside triphosphate hydrolases"/>
    <property type="match status" value="1"/>
</dbReference>
<dbReference type="CDD" id="cd03230">
    <property type="entry name" value="ABC_DR_subfamily_A"/>
    <property type="match status" value="1"/>
</dbReference>
<dbReference type="GO" id="GO:0005524">
    <property type="term" value="F:ATP binding"/>
    <property type="evidence" value="ECO:0007669"/>
    <property type="project" value="UniProtKB-KW"/>
</dbReference>
<dbReference type="PANTHER" id="PTHR42711">
    <property type="entry name" value="ABC TRANSPORTER ATP-BINDING PROTEIN"/>
    <property type="match status" value="1"/>
</dbReference>
<dbReference type="GO" id="GO:0005886">
    <property type="term" value="C:plasma membrane"/>
    <property type="evidence" value="ECO:0007669"/>
    <property type="project" value="UniProtKB-SubCell"/>
</dbReference>
<dbReference type="InterPro" id="IPR027417">
    <property type="entry name" value="P-loop_NTPase"/>
</dbReference>
<dbReference type="InterPro" id="IPR050763">
    <property type="entry name" value="ABC_transporter_ATP-binding"/>
</dbReference>
<evidence type="ECO:0000313" key="7">
    <source>
        <dbReference type="Proteomes" id="UP000199494"/>
    </source>
</evidence>
<evidence type="ECO:0000256" key="1">
    <source>
        <dbReference type="ARBA" id="ARBA00004202"/>
    </source>
</evidence>
<keyword evidence="4 6" id="KW-0067">ATP-binding</keyword>
<dbReference type="PROSITE" id="PS50893">
    <property type="entry name" value="ABC_TRANSPORTER_2"/>
    <property type="match status" value="1"/>
</dbReference>
<dbReference type="InterPro" id="IPR003439">
    <property type="entry name" value="ABC_transporter-like_ATP-bd"/>
</dbReference>
<proteinExistence type="predicted"/>
<dbReference type="AlphaFoldDB" id="A0A1G6LPQ7"/>
<keyword evidence="2" id="KW-0813">Transport</keyword>
<dbReference type="PANTHER" id="PTHR42711:SF17">
    <property type="entry name" value="ABC TRANSPORTER ATP-BINDING PROTEIN"/>
    <property type="match status" value="1"/>
</dbReference>
<sequence>MDQVNTVLEVRDARHSYREQRALSGVDLDVQAGECVALLGPNGAGKTTLVNLVIGLLRPQADTRVRLCGGDPAKASTRRKIGVVQQSLGFPTTLTVLELVTGAAVRAGRSRAAAGPVLAELGLTELGKRRAAKLSGGQRQRVQLAMALVADPALLVLDEPTGGLDVPSRRRLWSTLAERRARGTSILVTTHLVEESAEVADEVVVLDRGRAVAKDPPAELIAKLPDRTVSARTALDLAVLRGLPGALSATLDGQRVTLATREPETLVRALLAADDALTDLRVEGASLEEAVEVVIGQTTGAAA</sequence>
<keyword evidence="5" id="KW-0046">Antibiotic resistance</keyword>
<keyword evidence="7" id="KW-1185">Reference proteome</keyword>
<evidence type="ECO:0000313" key="6">
    <source>
        <dbReference type="EMBL" id="SDC44676.1"/>
    </source>
</evidence>
<dbReference type="GO" id="GO:0016887">
    <property type="term" value="F:ATP hydrolysis activity"/>
    <property type="evidence" value="ECO:0007669"/>
    <property type="project" value="InterPro"/>
</dbReference>
<evidence type="ECO:0000256" key="4">
    <source>
        <dbReference type="ARBA" id="ARBA00022840"/>
    </source>
</evidence>
<organism evidence="6 7">
    <name type="scientific">Prauserella marina</name>
    <dbReference type="NCBI Taxonomy" id="530584"/>
    <lineage>
        <taxon>Bacteria</taxon>
        <taxon>Bacillati</taxon>
        <taxon>Actinomycetota</taxon>
        <taxon>Actinomycetes</taxon>
        <taxon>Pseudonocardiales</taxon>
        <taxon>Pseudonocardiaceae</taxon>
        <taxon>Prauserella</taxon>
    </lineage>
</organism>
<dbReference type="Pfam" id="PF00005">
    <property type="entry name" value="ABC_tran"/>
    <property type="match status" value="1"/>
</dbReference>
<evidence type="ECO:0000256" key="2">
    <source>
        <dbReference type="ARBA" id="ARBA00022448"/>
    </source>
</evidence>
<gene>
    <name evidence="6" type="ORF">SAMN05421630_102141</name>
</gene>
<dbReference type="STRING" id="530584.SAMN05421630_102141"/>
<dbReference type="InterPro" id="IPR017871">
    <property type="entry name" value="ABC_transporter-like_CS"/>
</dbReference>
<dbReference type="OrthoDB" id="9804819at2"/>
<dbReference type="InterPro" id="IPR003593">
    <property type="entry name" value="AAA+_ATPase"/>
</dbReference>
<name>A0A1G6LPQ7_9PSEU</name>
<dbReference type="GO" id="GO:0046677">
    <property type="term" value="P:response to antibiotic"/>
    <property type="evidence" value="ECO:0007669"/>
    <property type="project" value="UniProtKB-KW"/>
</dbReference>
<dbReference type="PROSITE" id="PS00211">
    <property type="entry name" value="ABC_TRANSPORTER_1"/>
    <property type="match status" value="1"/>
</dbReference>
<evidence type="ECO:0000256" key="5">
    <source>
        <dbReference type="ARBA" id="ARBA00023251"/>
    </source>
</evidence>
<dbReference type="Gene3D" id="3.40.50.300">
    <property type="entry name" value="P-loop containing nucleotide triphosphate hydrolases"/>
    <property type="match status" value="1"/>
</dbReference>